<evidence type="ECO:0000256" key="14">
    <source>
        <dbReference type="ARBA" id="ARBA00023136"/>
    </source>
</evidence>
<keyword evidence="15 19" id="KW-1015">Disulfide bond</keyword>
<keyword evidence="13 19" id="KW-1133">Transmembrane helix</keyword>
<dbReference type="InterPro" id="IPR035992">
    <property type="entry name" value="Ricin_B-like_lectins"/>
</dbReference>
<keyword evidence="19" id="KW-0333">Golgi apparatus</keyword>
<dbReference type="GO" id="GO:0000139">
    <property type="term" value="C:Golgi membrane"/>
    <property type="evidence" value="ECO:0007669"/>
    <property type="project" value="UniProtKB-SubCell"/>
</dbReference>
<dbReference type="OrthoDB" id="7202371at2759"/>
<evidence type="ECO:0000256" key="15">
    <source>
        <dbReference type="ARBA" id="ARBA00023157"/>
    </source>
</evidence>
<comment type="pathway">
    <text evidence="19">Protein modification; protein glycosylation.</text>
</comment>
<evidence type="ECO:0000256" key="5">
    <source>
        <dbReference type="ARBA" id="ARBA00005680"/>
    </source>
</evidence>
<dbReference type="CDD" id="cd02510">
    <property type="entry name" value="pp-GalNAc-T"/>
    <property type="match status" value="1"/>
</dbReference>
<dbReference type="SUPFAM" id="SSF50370">
    <property type="entry name" value="Ricin B-like lectins"/>
    <property type="match status" value="1"/>
</dbReference>
<dbReference type="Pfam" id="PF00535">
    <property type="entry name" value="Glycos_transf_2"/>
    <property type="match status" value="1"/>
</dbReference>
<gene>
    <name evidence="22" type="primary">Galnt8</name>
    <name evidence="22" type="ORF">DAT39_016063</name>
</gene>
<dbReference type="InterPro" id="IPR045885">
    <property type="entry name" value="GalNAc-T"/>
</dbReference>
<keyword evidence="11" id="KW-0378">Hydrolase</keyword>
<evidence type="ECO:0000256" key="4">
    <source>
        <dbReference type="ARBA" id="ARBA00004613"/>
    </source>
</evidence>
<evidence type="ECO:0000256" key="7">
    <source>
        <dbReference type="ARBA" id="ARBA00022525"/>
    </source>
</evidence>
<comment type="similarity">
    <text evidence="6">Belongs to the metallo-dependent hydrolases superfamily. Adenosine and AMP deaminases family. ADGF subfamily.</text>
</comment>
<dbReference type="Gene3D" id="3.90.550.10">
    <property type="entry name" value="Spore Coat Polysaccharide Biosynthesis Protein SpsA, Chain A"/>
    <property type="match status" value="1"/>
</dbReference>
<dbReference type="AlphaFoldDB" id="A0A8J4X5S9"/>
<dbReference type="GO" id="GO:0006154">
    <property type="term" value="P:adenosine catabolic process"/>
    <property type="evidence" value="ECO:0007669"/>
    <property type="project" value="InterPro"/>
</dbReference>
<dbReference type="GO" id="GO:0030246">
    <property type="term" value="F:carbohydrate binding"/>
    <property type="evidence" value="ECO:0007669"/>
    <property type="project" value="UniProtKB-KW"/>
</dbReference>
<evidence type="ECO:0000256" key="10">
    <source>
        <dbReference type="ARBA" id="ARBA00022729"/>
    </source>
</evidence>
<evidence type="ECO:0000256" key="8">
    <source>
        <dbReference type="ARBA" id="ARBA00022692"/>
    </source>
</evidence>
<dbReference type="GO" id="GO:0005615">
    <property type="term" value="C:extracellular space"/>
    <property type="evidence" value="ECO:0007669"/>
    <property type="project" value="InterPro"/>
</dbReference>
<dbReference type="Pfam" id="PF00962">
    <property type="entry name" value="A_deaminase"/>
    <property type="match status" value="1"/>
</dbReference>
<evidence type="ECO:0000256" key="11">
    <source>
        <dbReference type="ARBA" id="ARBA00022801"/>
    </source>
</evidence>
<evidence type="ECO:0000259" key="21">
    <source>
        <dbReference type="Pfam" id="PF00962"/>
    </source>
</evidence>
<evidence type="ECO:0000256" key="13">
    <source>
        <dbReference type="ARBA" id="ARBA00022989"/>
    </source>
</evidence>
<evidence type="ECO:0000256" key="19">
    <source>
        <dbReference type="RuleBase" id="RU361242"/>
    </source>
</evidence>
<comment type="cofactor">
    <cofactor evidence="2">
        <name>Zn(2+)</name>
        <dbReference type="ChEBI" id="CHEBI:29105"/>
    </cofactor>
</comment>
<keyword evidence="14 19" id="KW-0472">Membrane</keyword>
<comment type="cofactor">
    <cofactor evidence="1 19">
        <name>Mn(2+)</name>
        <dbReference type="ChEBI" id="CHEBI:29035"/>
    </cofactor>
</comment>
<comment type="caution">
    <text evidence="22">The sequence shown here is derived from an EMBL/GenBank/DDBJ whole genome shotgun (WGS) entry which is preliminary data.</text>
</comment>
<comment type="similarity">
    <text evidence="5 19">Belongs to the glycosyltransferase 2 family. GalNAc-T subfamily.</text>
</comment>
<feature type="domain" description="Adenosine deaminase" evidence="21">
    <location>
        <begin position="630"/>
        <end position="886"/>
    </location>
</feature>
<dbReference type="InterPro" id="IPR006331">
    <property type="entry name" value="ADGF"/>
</dbReference>
<keyword evidence="7" id="KW-0964">Secreted</keyword>
<dbReference type="GO" id="GO:0006493">
    <property type="term" value="P:protein O-linked glycosylation"/>
    <property type="evidence" value="ECO:0007669"/>
    <property type="project" value="TreeGrafter"/>
</dbReference>
<evidence type="ECO:0000256" key="1">
    <source>
        <dbReference type="ARBA" id="ARBA00001936"/>
    </source>
</evidence>
<feature type="non-terminal residue" evidence="22">
    <location>
        <position position="1"/>
    </location>
</feature>
<evidence type="ECO:0000256" key="6">
    <source>
        <dbReference type="ARBA" id="ARBA00006083"/>
    </source>
</evidence>
<keyword evidence="23" id="KW-1185">Reference proteome</keyword>
<proteinExistence type="inferred from homology"/>
<keyword evidence="10" id="KW-0732">Signal</keyword>
<evidence type="ECO:0000256" key="9">
    <source>
        <dbReference type="ARBA" id="ARBA00022723"/>
    </source>
</evidence>
<evidence type="ECO:0000256" key="18">
    <source>
        <dbReference type="ARBA" id="ARBA00047764"/>
    </source>
</evidence>
<keyword evidence="8 19" id="KW-0812">Transmembrane</keyword>
<accession>A0A8J4X5S9</accession>
<dbReference type="GO" id="GO:0004653">
    <property type="term" value="F:polypeptide N-acetylgalactosaminyltransferase activity"/>
    <property type="evidence" value="ECO:0007669"/>
    <property type="project" value="TreeGrafter"/>
</dbReference>
<dbReference type="InterPro" id="IPR001173">
    <property type="entry name" value="Glyco_trans_2-like"/>
</dbReference>
<evidence type="ECO:0000256" key="17">
    <source>
        <dbReference type="ARBA" id="ARBA00037847"/>
    </source>
</evidence>
<dbReference type="EMBL" id="QNUK01000384">
    <property type="protein sequence ID" value="KAF5894228.1"/>
    <property type="molecule type" value="Genomic_DNA"/>
</dbReference>
<keyword evidence="16 19" id="KW-0464">Manganese</keyword>
<dbReference type="SUPFAM" id="SSF53448">
    <property type="entry name" value="Nucleotide-diphospho-sugar transferases"/>
    <property type="match status" value="1"/>
</dbReference>
<dbReference type="PANTHER" id="PTHR11675">
    <property type="entry name" value="N-ACETYLGALACTOSAMINYLTRANSFERASE"/>
    <property type="match status" value="1"/>
</dbReference>
<dbReference type="InterPro" id="IPR029044">
    <property type="entry name" value="Nucleotide-diphossugar_trans"/>
</dbReference>
<dbReference type="GO" id="GO:0046872">
    <property type="term" value="F:metal ion binding"/>
    <property type="evidence" value="ECO:0007669"/>
    <property type="project" value="UniProtKB-KW"/>
</dbReference>
<evidence type="ECO:0000313" key="23">
    <source>
        <dbReference type="Proteomes" id="UP000727407"/>
    </source>
</evidence>
<evidence type="ECO:0000259" key="20">
    <source>
        <dbReference type="Pfam" id="PF00535"/>
    </source>
</evidence>
<dbReference type="InterPro" id="IPR032466">
    <property type="entry name" value="Metal_Hydrolase"/>
</dbReference>
<keyword evidence="19" id="KW-0430">Lectin</keyword>
<dbReference type="PANTHER" id="PTHR11675:SF50">
    <property type="entry name" value="POLYPEPTIDE N-ACETYLGALACTOSAMINYLTRANSFERASE 8-RELATED"/>
    <property type="match status" value="1"/>
</dbReference>
<comment type="subcellular location">
    <subcellularLocation>
        <location evidence="17">Endomembrane system</location>
        <topology evidence="17">Single-pass membrane protein</topology>
    </subcellularLocation>
    <subcellularLocation>
        <location evidence="19">Golgi apparatus membrane</location>
        <topology evidence="19">Single-pass type II membrane protein</topology>
    </subcellularLocation>
    <subcellularLocation>
        <location evidence="3">Membrane</location>
        <topology evidence="3">Single-pass type II membrane protein</topology>
    </subcellularLocation>
    <subcellularLocation>
        <location evidence="4">Secreted</location>
    </subcellularLocation>
</comment>
<dbReference type="FunFam" id="3.20.20.140:FF:000017">
    <property type="entry name" value="Adenosine deaminase 2"/>
    <property type="match status" value="1"/>
</dbReference>
<feature type="domain" description="Glycosyltransferase 2-like" evidence="20">
    <location>
        <begin position="154"/>
        <end position="290"/>
    </location>
</feature>
<dbReference type="Gene3D" id="3.20.20.140">
    <property type="entry name" value="Metal-dependent hydrolases"/>
    <property type="match status" value="1"/>
</dbReference>
<organism evidence="22 23">
    <name type="scientific">Clarias magur</name>
    <name type="common">Asian catfish</name>
    <name type="synonym">Macropteronotus magur</name>
    <dbReference type="NCBI Taxonomy" id="1594786"/>
    <lineage>
        <taxon>Eukaryota</taxon>
        <taxon>Metazoa</taxon>
        <taxon>Chordata</taxon>
        <taxon>Craniata</taxon>
        <taxon>Vertebrata</taxon>
        <taxon>Euteleostomi</taxon>
        <taxon>Actinopterygii</taxon>
        <taxon>Neopterygii</taxon>
        <taxon>Teleostei</taxon>
        <taxon>Ostariophysi</taxon>
        <taxon>Siluriformes</taxon>
        <taxon>Clariidae</taxon>
        <taxon>Clarias</taxon>
    </lineage>
</organism>
<evidence type="ECO:0000256" key="3">
    <source>
        <dbReference type="ARBA" id="ARBA00004606"/>
    </source>
</evidence>
<dbReference type="NCBIfam" id="TIGR01431">
    <property type="entry name" value="adm_rel"/>
    <property type="match status" value="1"/>
</dbReference>
<evidence type="ECO:0000256" key="12">
    <source>
        <dbReference type="ARBA" id="ARBA00022968"/>
    </source>
</evidence>
<reference evidence="22" key="1">
    <citation type="submission" date="2020-07" db="EMBL/GenBank/DDBJ databases">
        <title>Clarias magur genome sequencing, assembly and annotation.</title>
        <authorList>
            <person name="Kushwaha B."/>
            <person name="Kumar R."/>
            <person name="Das P."/>
            <person name="Joshi C.G."/>
            <person name="Kumar D."/>
            <person name="Nagpure N.S."/>
            <person name="Pandey M."/>
            <person name="Agarwal S."/>
            <person name="Srivastava S."/>
            <person name="Singh M."/>
            <person name="Sahoo L."/>
            <person name="Jayasankar P."/>
            <person name="Meher P.K."/>
            <person name="Koringa P.G."/>
            <person name="Iquebal M.A."/>
            <person name="Das S.P."/>
            <person name="Bit A."/>
            <person name="Patnaik S."/>
            <person name="Patel N."/>
            <person name="Shah T.M."/>
            <person name="Hinsu A."/>
            <person name="Jena J.K."/>
        </authorList>
    </citation>
    <scope>NUCLEOTIDE SEQUENCE</scope>
    <source>
        <strain evidence="22">CIFAMagur01</strain>
        <tissue evidence="22">Testis</tissue>
    </source>
</reference>
<keyword evidence="9" id="KW-0479">Metal-binding</keyword>
<keyword evidence="12" id="KW-0735">Signal-anchor</keyword>
<dbReference type="FunFam" id="3.90.550.10:FF:000192">
    <property type="entry name" value="Polypeptide N-acetylgalactosaminyltransferase 9"/>
    <property type="match status" value="1"/>
</dbReference>
<protein>
    <recommendedName>
        <fullName evidence="19">Polypeptide N-acetylgalactosaminyltransferase</fullName>
        <ecNumber evidence="19">2.4.1.-</ecNumber>
    </recommendedName>
    <alternativeName>
        <fullName evidence="19">Protein-UDP acetylgalactosaminyltransferase</fullName>
    </alternativeName>
</protein>
<sequence>MRFLKLTLARICATLGLFLVCYVTMWRISNNDQNGALKKEHDKEQTVEKLYDILMTFQEKQNEMLKIVEKLQKNREEKKSDGDHQSLLFPDSPLFKSWGRNLSHDEQREAENAYKRYGYNAYLSDRLPINRPLPDTRDPRCAQKVYPEQLPSLSVVLIFLNEALSILKRAIHSIIHRTPTHLLKEIILVDDHSTNEDLKESLDFYVATTQKQHPQLKIIRVRHDRQMGLAQARVSGWRAASGDVVAILDAHIEVHVMWAEPMLARIKADRTVIVSPVFDRVNYYDLEVVRYGPAAHAFDWALWCMYEGFNNEWYKLNDPSSPGKSPSVMGILVADRAFLGEIGSLDGDMKVYGGENVELGIRVWTCGGSIEIVPCSKIAHIERAHKPYMPDLSKAMKRNALRVADIWMDEYKHHVNIAWNLPLTGHGIDIGDTSERKKLREKLGCKPFRWYVENVYPKLDSWTNLLAYGGMINLDAQLCLDQGPVPGHIPVAYGCHYYGPQYTFYRESGELYIGGIKSHKYNDNRCLADSGTGEVPGAALHLHDFAMVRAEWLVKNATYRENCYVCFTKAGSVRFVFSSGQPEVSYCSPWVLLQTMREKLNATELDNSFIRNLTLITEDPDTDYPNQDVIWKRFEESFLVAYGLVTHAPVFKEYLYEGFRQFYADNVMYVEIRALLPLTYELDGSINSRDWSMKAVQEVIQLFRAQHPDFFGARIIFTTHRGLNSTQAETVIKEAMRLQDVFPDIMAGFDFVGREDIGNPLWYFKEALAHPGKHGVHLPYFFHAGETDSQGTEVDQNMMDALLFNTSRIGHGFAMARHPVVKELARKMDVAIEICPISNQVLKLVSDLRNHPAAILMQEGFPMVISSDDPALFGSTPLSHDFYQAFMGLGGVKSNLATLKELVLNSL</sequence>
<dbReference type="SUPFAM" id="SSF51556">
    <property type="entry name" value="Metallo-dependent hydrolases"/>
    <property type="match status" value="1"/>
</dbReference>
<evidence type="ECO:0000313" key="22">
    <source>
        <dbReference type="EMBL" id="KAF5894228.1"/>
    </source>
</evidence>
<dbReference type="EC" id="2.4.1.-" evidence="19"/>
<comment type="catalytic activity">
    <reaction evidence="18">
        <text>adenosine + H2O + H(+) = inosine + NH4(+)</text>
        <dbReference type="Rhea" id="RHEA:24408"/>
        <dbReference type="ChEBI" id="CHEBI:15377"/>
        <dbReference type="ChEBI" id="CHEBI:15378"/>
        <dbReference type="ChEBI" id="CHEBI:16335"/>
        <dbReference type="ChEBI" id="CHEBI:17596"/>
        <dbReference type="ChEBI" id="CHEBI:28938"/>
        <dbReference type="EC" id="3.5.4.4"/>
    </reaction>
</comment>
<dbReference type="UniPathway" id="UPA00378"/>
<name>A0A8J4X5S9_CLAMG</name>
<keyword evidence="19" id="KW-0808">Transferase</keyword>
<feature type="transmembrane region" description="Helical" evidence="19">
    <location>
        <begin position="7"/>
        <end position="28"/>
    </location>
</feature>
<evidence type="ECO:0000256" key="16">
    <source>
        <dbReference type="ARBA" id="ARBA00023211"/>
    </source>
</evidence>
<dbReference type="Proteomes" id="UP000727407">
    <property type="component" value="Unassembled WGS sequence"/>
</dbReference>
<evidence type="ECO:0000256" key="2">
    <source>
        <dbReference type="ARBA" id="ARBA00001947"/>
    </source>
</evidence>
<dbReference type="GO" id="GO:0004000">
    <property type="term" value="F:adenosine deaminase activity"/>
    <property type="evidence" value="ECO:0007669"/>
    <property type="project" value="InterPro"/>
</dbReference>
<dbReference type="InterPro" id="IPR001365">
    <property type="entry name" value="A_deaminase_dom"/>
</dbReference>
<keyword evidence="19" id="KW-0328">Glycosyltransferase</keyword>